<accession>A0A8J3Z188</accession>
<name>A0A8J3Z188_9ACTN</name>
<dbReference type="Proteomes" id="UP000612585">
    <property type="component" value="Unassembled WGS sequence"/>
</dbReference>
<sequence length="97" mass="10239">MAPFNFRRPGGINLPPQHPRIYLMTGVAMRAGSIGGVIILIWLIIGAIAAGQRGYFSDDETTSCAEVGTVLVTIVAGPLNYVGANPKVDCEVPEPSQ</sequence>
<keyword evidence="1" id="KW-1133">Transmembrane helix</keyword>
<comment type="caution">
    <text evidence="2">The sequence shown here is derived from an EMBL/GenBank/DDBJ whole genome shotgun (WGS) entry which is preliminary data.</text>
</comment>
<dbReference type="AlphaFoldDB" id="A0A8J3Z188"/>
<keyword evidence="1" id="KW-0472">Membrane</keyword>
<dbReference type="EMBL" id="BOPG01000006">
    <property type="protein sequence ID" value="GIJ53376.1"/>
    <property type="molecule type" value="Genomic_DNA"/>
</dbReference>
<keyword evidence="1" id="KW-0812">Transmembrane</keyword>
<proteinExistence type="predicted"/>
<gene>
    <name evidence="2" type="ORF">Vau01_008920</name>
</gene>
<reference evidence="2" key="1">
    <citation type="submission" date="2021-01" db="EMBL/GenBank/DDBJ databases">
        <title>Whole genome shotgun sequence of Virgisporangium aurantiacum NBRC 16421.</title>
        <authorList>
            <person name="Komaki H."/>
            <person name="Tamura T."/>
        </authorList>
    </citation>
    <scope>NUCLEOTIDE SEQUENCE</scope>
    <source>
        <strain evidence="2">NBRC 16421</strain>
    </source>
</reference>
<evidence type="ECO:0000313" key="2">
    <source>
        <dbReference type="EMBL" id="GIJ53376.1"/>
    </source>
</evidence>
<evidence type="ECO:0000313" key="3">
    <source>
        <dbReference type="Proteomes" id="UP000612585"/>
    </source>
</evidence>
<keyword evidence="3" id="KW-1185">Reference proteome</keyword>
<protein>
    <submittedName>
        <fullName evidence="2">Uncharacterized protein</fullName>
    </submittedName>
</protein>
<organism evidence="2 3">
    <name type="scientific">Virgisporangium aurantiacum</name>
    <dbReference type="NCBI Taxonomy" id="175570"/>
    <lineage>
        <taxon>Bacteria</taxon>
        <taxon>Bacillati</taxon>
        <taxon>Actinomycetota</taxon>
        <taxon>Actinomycetes</taxon>
        <taxon>Micromonosporales</taxon>
        <taxon>Micromonosporaceae</taxon>
        <taxon>Virgisporangium</taxon>
    </lineage>
</organism>
<evidence type="ECO:0000256" key="1">
    <source>
        <dbReference type="SAM" id="Phobius"/>
    </source>
</evidence>
<feature type="transmembrane region" description="Helical" evidence="1">
    <location>
        <begin position="21"/>
        <end position="45"/>
    </location>
</feature>